<dbReference type="Gene3D" id="1.10.1040.10">
    <property type="entry name" value="N-(1-d-carboxylethyl)-l-norvaline Dehydrogenase, domain 2"/>
    <property type="match status" value="1"/>
</dbReference>
<dbReference type="Pfam" id="PF08546">
    <property type="entry name" value="ApbA_C"/>
    <property type="match status" value="1"/>
</dbReference>
<keyword evidence="5 10" id="KW-0566">Pantothenate biosynthesis</keyword>
<evidence type="ECO:0000256" key="2">
    <source>
        <dbReference type="ARBA" id="ARBA00007870"/>
    </source>
</evidence>
<dbReference type="InterPro" id="IPR013328">
    <property type="entry name" value="6PGD_dom2"/>
</dbReference>
<evidence type="ECO:0000256" key="4">
    <source>
        <dbReference type="ARBA" id="ARBA00019465"/>
    </source>
</evidence>
<dbReference type="EMBL" id="BMKO01000003">
    <property type="protein sequence ID" value="GGE74176.1"/>
    <property type="molecule type" value="Genomic_DNA"/>
</dbReference>
<feature type="domain" description="Ketopantoate reductase C-terminal" evidence="12">
    <location>
        <begin position="183"/>
        <end position="305"/>
    </location>
</feature>
<dbReference type="InterPro" id="IPR036291">
    <property type="entry name" value="NAD(P)-bd_dom_sf"/>
</dbReference>
<evidence type="ECO:0000259" key="11">
    <source>
        <dbReference type="Pfam" id="PF02558"/>
    </source>
</evidence>
<protein>
    <recommendedName>
        <fullName evidence="4 10">2-dehydropantoate 2-reductase</fullName>
        <ecNumber evidence="3 10">1.1.1.169</ecNumber>
    </recommendedName>
    <alternativeName>
        <fullName evidence="8 10">Ketopantoate reductase</fullName>
    </alternativeName>
</protein>
<evidence type="ECO:0000256" key="6">
    <source>
        <dbReference type="ARBA" id="ARBA00022857"/>
    </source>
</evidence>
<dbReference type="InterPro" id="IPR003710">
    <property type="entry name" value="ApbA"/>
</dbReference>
<proteinExistence type="inferred from homology"/>
<organism evidence="13 14">
    <name type="scientific">Shewanella carassii</name>
    <dbReference type="NCBI Taxonomy" id="1987584"/>
    <lineage>
        <taxon>Bacteria</taxon>
        <taxon>Pseudomonadati</taxon>
        <taxon>Pseudomonadota</taxon>
        <taxon>Gammaproteobacteria</taxon>
        <taxon>Alteromonadales</taxon>
        <taxon>Shewanellaceae</taxon>
        <taxon>Shewanella</taxon>
    </lineage>
</organism>
<name>A0ABQ1T1G6_9GAMM</name>
<gene>
    <name evidence="13" type="ORF">GCM10011520_13400</name>
</gene>
<comment type="catalytic activity">
    <reaction evidence="9 10">
        <text>(R)-pantoate + NADP(+) = 2-dehydropantoate + NADPH + H(+)</text>
        <dbReference type="Rhea" id="RHEA:16233"/>
        <dbReference type="ChEBI" id="CHEBI:11561"/>
        <dbReference type="ChEBI" id="CHEBI:15378"/>
        <dbReference type="ChEBI" id="CHEBI:15980"/>
        <dbReference type="ChEBI" id="CHEBI:57783"/>
        <dbReference type="ChEBI" id="CHEBI:58349"/>
        <dbReference type="EC" id="1.1.1.169"/>
    </reaction>
</comment>
<dbReference type="InterPro" id="IPR013332">
    <property type="entry name" value="KPR_N"/>
</dbReference>
<dbReference type="InterPro" id="IPR013752">
    <property type="entry name" value="KPA_reductase"/>
</dbReference>
<evidence type="ECO:0000313" key="14">
    <source>
        <dbReference type="Proteomes" id="UP000606498"/>
    </source>
</evidence>
<evidence type="ECO:0000259" key="12">
    <source>
        <dbReference type="Pfam" id="PF08546"/>
    </source>
</evidence>
<dbReference type="RefSeq" id="WP_100145949.1">
    <property type="nucleotide sequence ID" value="NZ_BMKO01000003.1"/>
</dbReference>
<dbReference type="NCBIfam" id="TIGR00745">
    <property type="entry name" value="apbA_panE"/>
    <property type="match status" value="1"/>
</dbReference>
<feature type="domain" description="Ketopantoate reductase N-terminal" evidence="11">
    <location>
        <begin position="3"/>
        <end position="157"/>
    </location>
</feature>
<evidence type="ECO:0000256" key="10">
    <source>
        <dbReference type="RuleBase" id="RU362068"/>
    </source>
</evidence>
<dbReference type="SUPFAM" id="SSF48179">
    <property type="entry name" value="6-phosphogluconate dehydrogenase C-terminal domain-like"/>
    <property type="match status" value="1"/>
</dbReference>
<dbReference type="Pfam" id="PF02558">
    <property type="entry name" value="ApbA"/>
    <property type="match status" value="1"/>
</dbReference>
<dbReference type="Gene3D" id="3.40.50.720">
    <property type="entry name" value="NAD(P)-binding Rossmann-like Domain"/>
    <property type="match status" value="1"/>
</dbReference>
<accession>A0ABQ1T1G6</accession>
<comment type="caution">
    <text evidence="13">The sequence shown here is derived from an EMBL/GenBank/DDBJ whole genome shotgun (WGS) entry which is preliminary data.</text>
</comment>
<evidence type="ECO:0000256" key="3">
    <source>
        <dbReference type="ARBA" id="ARBA00013014"/>
    </source>
</evidence>
<evidence type="ECO:0000256" key="8">
    <source>
        <dbReference type="ARBA" id="ARBA00032024"/>
    </source>
</evidence>
<reference evidence="14" key="1">
    <citation type="journal article" date="2019" name="Int. J. Syst. Evol. Microbiol.">
        <title>The Global Catalogue of Microorganisms (GCM) 10K type strain sequencing project: providing services to taxonomists for standard genome sequencing and annotation.</title>
        <authorList>
            <consortium name="The Broad Institute Genomics Platform"/>
            <consortium name="The Broad Institute Genome Sequencing Center for Infectious Disease"/>
            <person name="Wu L."/>
            <person name="Ma J."/>
        </authorList>
    </citation>
    <scope>NUCLEOTIDE SEQUENCE [LARGE SCALE GENOMIC DNA]</scope>
    <source>
        <strain evidence="14">CGMCC 1.16033</strain>
    </source>
</reference>
<dbReference type="PANTHER" id="PTHR43765:SF2">
    <property type="entry name" value="2-DEHYDROPANTOATE 2-REDUCTASE"/>
    <property type="match status" value="1"/>
</dbReference>
<dbReference type="InterPro" id="IPR008927">
    <property type="entry name" value="6-PGluconate_DH-like_C_sf"/>
</dbReference>
<keyword evidence="7 10" id="KW-0560">Oxidoreductase</keyword>
<evidence type="ECO:0000256" key="9">
    <source>
        <dbReference type="ARBA" id="ARBA00048793"/>
    </source>
</evidence>
<comment type="function">
    <text evidence="10">Catalyzes the NADPH-dependent reduction of ketopantoate into pantoic acid.</text>
</comment>
<comment type="similarity">
    <text evidence="2 10">Belongs to the ketopantoate reductase family.</text>
</comment>
<sequence length="308" mass="33342">MQIGILGVGAIGQLLAQQLAAAGLEPWLLPRVLPTANTLPLAQQGEEHVYTLELGDQSLQTSFLCLAQDSSKLKQLDLLLVTVKAYQVEAALEPVLPRLHPNCRILLLHNGLGPHQSLAAKLNDRPLSLGTTSQAALRLSSNHIRQTGSGLTQIGDLIGAPMPEVMKTALLNAIPGSQWSNAILEALWQKLAVNAVINPLTAIHRVNNGALAAPEFEGTICAILDELLQVAKQEGIALTFDVLHARVKEVIRLTAANYSSMYQDLKHGRKTEIDYINGYLQQRAEQYGLTLPINSELLAQIKALEPHG</sequence>
<dbReference type="EC" id="1.1.1.169" evidence="3 10"/>
<dbReference type="Proteomes" id="UP000606498">
    <property type="component" value="Unassembled WGS sequence"/>
</dbReference>
<evidence type="ECO:0000256" key="1">
    <source>
        <dbReference type="ARBA" id="ARBA00004994"/>
    </source>
</evidence>
<dbReference type="PANTHER" id="PTHR43765">
    <property type="entry name" value="2-DEHYDROPANTOATE 2-REDUCTASE-RELATED"/>
    <property type="match status" value="1"/>
</dbReference>
<evidence type="ECO:0000313" key="13">
    <source>
        <dbReference type="EMBL" id="GGE74176.1"/>
    </source>
</evidence>
<evidence type="ECO:0000256" key="5">
    <source>
        <dbReference type="ARBA" id="ARBA00022655"/>
    </source>
</evidence>
<dbReference type="SUPFAM" id="SSF51735">
    <property type="entry name" value="NAD(P)-binding Rossmann-fold domains"/>
    <property type="match status" value="1"/>
</dbReference>
<dbReference type="InterPro" id="IPR050838">
    <property type="entry name" value="Ketopantoate_reductase"/>
</dbReference>
<keyword evidence="14" id="KW-1185">Reference proteome</keyword>
<keyword evidence="6 10" id="KW-0521">NADP</keyword>
<evidence type="ECO:0000256" key="7">
    <source>
        <dbReference type="ARBA" id="ARBA00023002"/>
    </source>
</evidence>
<comment type="pathway">
    <text evidence="1 10">Cofactor biosynthesis; (R)-pantothenate biosynthesis; (R)-pantoate from 3-methyl-2-oxobutanoate: step 2/2.</text>
</comment>